<evidence type="ECO:0000313" key="1">
    <source>
        <dbReference type="EMBL" id="MCI38263.1"/>
    </source>
</evidence>
<evidence type="ECO:0000313" key="2">
    <source>
        <dbReference type="Proteomes" id="UP000265520"/>
    </source>
</evidence>
<comment type="caution">
    <text evidence="1">The sequence shown here is derived from an EMBL/GenBank/DDBJ whole genome shotgun (WGS) entry which is preliminary data.</text>
</comment>
<sequence>GLSILKASLMSSSALTNGLGPFLNVKVETFLKVKDENISN</sequence>
<name>A0A392RNS3_9FABA</name>
<dbReference type="Proteomes" id="UP000265520">
    <property type="component" value="Unassembled WGS sequence"/>
</dbReference>
<accession>A0A392RNS3</accession>
<dbReference type="AlphaFoldDB" id="A0A392RNS3"/>
<dbReference type="EMBL" id="LXQA010253834">
    <property type="protein sequence ID" value="MCI38263.1"/>
    <property type="molecule type" value="Genomic_DNA"/>
</dbReference>
<proteinExistence type="predicted"/>
<organism evidence="1 2">
    <name type="scientific">Trifolium medium</name>
    <dbReference type="NCBI Taxonomy" id="97028"/>
    <lineage>
        <taxon>Eukaryota</taxon>
        <taxon>Viridiplantae</taxon>
        <taxon>Streptophyta</taxon>
        <taxon>Embryophyta</taxon>
        <taxon>Tracheophyta</taxon>
        <taxon>Spermatophyta</taxon>
        <taxon>Magnoliopsida</taxon>
        <taxon>eudicotyledons</taxon>
        <taxon>Gunneridae</taxon>
        <taxon>Pentapetalae</taxon>
        <taxon>rosids</taxon>
        <taxon>fabids</taxon>
        <taxon>Fabales</taxon>
        <taxon>Fabaceae</taxon>
        <taxon>Papilionoideae</taxon>
        <taxon>50 kb inversion clade</taxon>
        <taxon>NPAAA clade</taxon>
        <taxon>Hologalegina</taxon>
        <taxon>IRL clade</taxon>
        <taxon>Trifolieae</taxon>
        <taxon>Trifolium</taxon>
    </lineage>
</organism>
<feature type="non-terminal residue" evidence="1">
    <location>
        <position position="1"/>
    </location>
</feature>
<reference evidence="1 2" key="1">
    <citation type="journal article" date="2018" name="Front. Plant Sci.">
        <title>Red Clover (Trifolium pratense) and Zigzag Clover (T. medium) - A Picture of Genomic Similarities and Differences.</title>
        <authorList>
            <person name="Dluhosova J."/>
            <person name="Istvanek J."/>
            <person name="Nedelnik J."/>
            <person name="Repkova J."/>
        </authorList>
    </citation>
    <scope>NUCLEOTIDE SEQUENCE [LARGE SCALE GENOMIC DNA]</scope>
    <source>
        <strain evidence="2">cv. 10/8</strain>
        <tissue evidence="1">Leaf</tissue>
    </source>
</reference>
<protein>
    <submittedName>
        <fullName evidence="1">Uncharacterized protein</fullName>
    </submittedName>
</protein>
<keyword evidence="2" id="KW-1185">Reference proteome</keyword>